<gene>
    <name evidence="2" type="ORF">H5V45_17900</name>
</gene>
<dbReference type="Proteomes" id="UP000523955">
    <property type="component" value="Unassembled WGS sequence"/>
</dbReference>
<evidence type="ECO:0000313" key="2">
    <source>
        <dbReference type="EMBL" id="MBB6629205.1"/>
    </source>
</evidence>
<keyword evidence="1" id="KW-1133">Transmembrane helix</keyword>
<comment type="caution">
    <text evidence="2">The sequence shown here is derived from an EMBL/GenBank/DDBJ whole genome shotgun (WGS) entry which is preliminary data.</text>
</comment>
<name>A0A7X0VC81_9ACTN</name>
<feature type="transmembrane region" description="Helical" evidence="1">
    <location>
        <begin position="26"/>
        <end position="42"/>
    </location>
</feature>
<sequence length="142" mass="14999">MTEPASQPVPATGTASLGRVLRDQRKTFFVALGLAVATYWIAGQLGEWGLAGCIVAGIALGLANHVATEYWLLKTITSGAQPSRNELIAATLVRLAVLSVVAVGIAVWFWPDGIGLLLGLAIFRLIALVMTSVPLLKELNHP</sequence>
<feature type="transmembrane region" description="Helical" evidence="1">
    <location>
        <begin position="87"/>
        <end position="110"/>
    </location>
</feature>
<organism evidence="2 3">
    <name type="scientific">Nocardioides luti</name>
    <dbReference type="NCBI Taxonomy" id="2761101"/>
    <lineage>
        <taxon>Bacteria</taxon>
        <taxon>Bacillati</taxon>
        <taxon>Actinomycetota</taxon>
        <taxon>Actinomycetes</taxon>
        <taxon>Propionibacteriales</taxon>
        <taxon>Nocardioidaceae</taxon>
        <taxon>Nocardioides</taxon>
    </lineage>
</organism>
<dbReference type="EMBL" id="JACKXE010000001">
    <property type="protein sequence ID" value="MBB6629205.1"/>
    <property type="molecule type" value="Genomic_DNA"/>
</dbReference>
<keyword evidence="3" id="KW-1185">Reference proteome</keyword>
<reference evidence="2 3" key="1">
    <citation type="submission" date="2020-08" db="EMBL/GenBank/DDBJ databases">
        <authorList>
            <person name="Seo M.-J."/>
        </authorList>
    </citation>
    <scope>NUCLEOTIDE SEQUENCE [LARGE SCALE GENOMIC DNA]</scope>
    <source>
        <strain evidence="2 3">KIGAM211</strain>
    </source>
</reference>
<evidence type="ECO:0000313" key="3">
    <source>
        <dbReference type="Proteomes" id="UP000523955"/>
    </source>
</evidence>
<evidence type="ECO:0008006" key="4">
    <source>
        <dbReference type="Google" id="ProtNLM"/>
    </source>
</evidence>
<evidence type="ECO:0000256" key="1">
    <source>
        <dbReference type="SAM" id="Phobius"/>
    </source>
</evidence>
<proteinExistence type="predicted"/>
<keyword evidence="1" id="KW-0472">Membrane</keyword>
<dbReference type="RefSeq" id="WP_185254181.1">
    <property type="nucleotide sequence ID" value="NZ_JACKXE010000001.1"/>
</dbReference>
<keyword evidence="1" id="KW-0812">Transmembrane</keyword>
<feature type="transmembrane region" description="Helical" evidence="1">
    <location>
        <begin position="48"/>
        <end position="67"/>
    </location>
</feature>
<accession>A0A7X0VC81</accession>
<feature type="transmembrane region" description="Helical" evidence="1">
    <location>
        <begin position="116"/>
        <end position="136"/>
    </location>
</feature>
<protein>
    <recommendedName>
        <fullName evidence="4">ATP synthase subunit I</fullName>
    </recommendedName>
</protein>
<dbReference type="AlphaFoldDB" id="A0A7X0VC81"/>